<sequence length="284" mass="31958">MPPAPLPDYGLRQFWHFGGRFPLRPATGDIYRNRAALNGDAATWAPRYQWTYHPGRGASAIRGWDARGNPHPSSELQAYVNPFASAVHAAHSPFIAMPDHGVIRGQPRPDALARFLPQPYASGCMITRGSYALTHGWVEARLRLPHGKGLWPAFWLLPDDGAWPPEIDIMEAHGGDPTRYYATVHWGSRENRQESSHPITGLPDLTRDWHQYAVHWGPEWCDFHFDRRRVARVATPPQLRGRACYLLLNLAIGGAWFGPPDETTPFPADLGIEWVGVWQQAEGR</sequence>
<keyword evidence="3" id="KW-0378">Hydrolase</keyword>
<evidence type="ECO:0000313" key="3">
    <source>
        <dbReference type="EMBL" id="MCB4822969.1"/>
    </source>
</evidence>
<reference evidence="3" key="1">
    <citation type="submission" date="2021-10" db="EMBL/GenBank/DDBJ databases">
        <title>Roseicella aerolatum sp. nov., isolated from aerosols of e-waste dismantling site.</title>
        <authorList>
            <person name="Qin T."/>
        </authorList>
    </citation>
    <scope>NUCLEOTIDE SEQUENCE</scope>
    <source>
        <strain evidence="3">GB24</strain>
    </source>
</reference>
<name>A0A9X1L8X2_9PROT</name>
<proteinExistence type="inferred from homology"/>
<dbReference type="Proteomes" id="UP001139311">
    <property type="component" value="Unassembled WGS sequence"/>
</dbReference>
<dbReference type="GO" id="GO:0005975">
    <property type="term" value="P:carbohydrate metabolic process"/>
    <property type="evidence" value="ECO:0007669"/>
    <property type="project" value="InterPro"/>
</dbReference>
<dbReference type="InterPro" id="IPR000757">
    <property type="entry name" value="Beta-glucanase-like"/>
</dbReference>
<evidence type="ECO:0000256" key="1">
    <source>
        <dbReference type="ARBA" id="ARBA00006865"/>
    </source>
</evidence>
<dbReference type="PANTHER" id="PTHR10963:SF55">
    <property type="entry name" value="GLYCOSIDE HYDROLASE FAMILY 16 PROTEIN"/>
    <property type="match status" value="1"/>
</dbReference>
<dbReference type="Gene3D" id="2.60.120.200">
    <property type="match status" value="1"/>
</dbReference>
<comment type="similarity">
    <text evidence="1">Belongs to the glycosyl hydrolase 16 family.</text>
</comment>
<evidence type="ECO:0000259" key="2">
    <source>
        <dbReference type="PROSITE" id="PS51762"/>
    </source>
</evidence>
<dbReference type="PROSITE" id="PS51762">
    <property type="entry name" value="GH16_2"/>
    <property type="match status" value="1"/>
</dbReference>
<dbReference type="InterPro" id="IPR013320">
    <property type="entry name" value="ConA-like_dom_sf"/>
</dbReference>
<comment type="caution">
    <text evidence="3">The sequence shown here is derived from an EMBL/GenBank/DDBJ whole genome shotgun (WGS) entry which is preliminary data.</text>
</comment>
<accession>A0A9X1L8X2</accession>
<dbReference type="RefSeq" id="WP_226609038.1">
    <property type="nucleotide sequence ID" value="NZ_JAJAQI010000021.1"/>
</dbReference>
<dbReference type="EMBL" id="JAJAQI010000021">
    <property type="protein sequence ID" value="MCB4822969.1"/>
    <property type="molecule type" value="Genomic_DNA"/>
</dbReference>
<keyword evidence="4" id="KW-1185">Reference proteome</keyword>
<gene>
    <name evidence="3" type="ORF">LHA35_14625</name>
</gene>
<dbReference type="GO" id="GO:0004553">
    <property type="term" value="F:hydrolase activity, hydrolyzing O-glycosyl compounds"/>
    <property type="evidence" value="ECO:0007669"/>
    <property type="project" value="InterPro"/>
</dbReference>
<dbReference type="CDD" id="cd08023">
    <property type="entry name" value="GH16_laminarinase_like"/>
    <property type="match status" value="1"/>
</dbReference>
<feature type="domain" description="GH16" evidence="2">
    <location>
        <begin position="62"/>
        <end position="283"/>
    </location>
</feature>
<dbReference type="SUPFAM" id="SSF49899">
    <property type="entry name" value="Concanavalin A-like lectins/glucanases"/>
    <property type="match status" value="1"/>
</dbReference>
<protein>
    <submittedName>
        <fullName evidence="3">Glycoside hydrolase family 16 protein</fullName>
    </submittedName>
</protein>
<dbReference type="InterPro" id="IPR050546">
    <property type="entry name" value="Glycosyl_Hydrlase_16"/>
</dbReference>
<dbReference type="PANTHER" id="PTHR10963">
    <property type="entry name" value="GLYCOSYL HYDROLASE-RELATED"/>
    <property type="match status" value="1"/>
</dbReference>
<dbReference type="Pfam" id="PF00722">
    <property type="entry name" value="Glyco_hydro_16"/>
    <property type="match status" value="1"/>
</dbReference>
<dbReference type="AlphaFoldDB" id="A0A9X1L8X2"/>
<evidence type="ECO:0000313" key="4">
    <source>
        <dbReference type="Proteomes" id="UP001139311"/>
    </source>
</evidence>
<organism evidence="3 4">
    <name type="scientific">Roseicella aerolata</name>
    <dbReference type="NCBI Taxonomy" id="2883479"/>
    <lineage>
        <taxon>Bacteria</taxon>
        <taxon>Pseudomonadati</taxon>
        <taxon>Pseudomonadota</taxon>
        <taxon>Alphaproteobacteria</taxon>
        <taxon>Acetobacterales</taxon>
        <taxon>Roseomonadaceae</taxon>
        <taxon>Roseicella</taxon>
    </lineage>
</organism>